<gene>
    <name evidence="3" type="ORF">FJR48_11640</name>
</gene>
<feature type="region of interest" description="Disordered" evidence="2">
    <location>
        <begin position="41"/>
        <end position="67"/>
    </location>
</feature>
<dbReference type="EMBL" id="CP043617">
    <property type="protein sequence ID" value="QFR50342.1"/>
    <property type="molecule type" value="Genomic_DNA"/>
</dbReference>
<keyword evidence="4" id="KW-1185">Reference proteome</keyword>
<dbReference type="GO" id="GO:0003677">
    <property type="term" value="F:DNA binding"/>
    <property type="evidence" value="ECO:0007669"/>
    <property type="project" value="UniProtKB-KW"/>
</dbReference>
<dbReference type="Proteomes" id="UP000326944">
    <property type="component" value="Chromosome"/>
</dbReference>
<dbReference type="KEGG" id="sulg:FJR48_11640"/>
<feature type="compositionally biased region" description="Low complexity" evidence="2">
    <location>
        <begin position="49"/>
        <end position="65"/>
    </location>
</feature>
<name>A0A5P8P3N4_9BACT</name>
<proteinExistence type="predicted"/>
<keyword evidence="1" id="KW-0175">Coiled coil</keyword>
<feature type="coiled-coil region" evidence="1">
    <location>
        <begin position="71"/>
        <end position="105"/>
    </location>
</feature>
<evidence type="ECO:0000313" key="3">
    <source>
        <dbReference type="EMBL" id="QFR50342.1"/>
    </source>
</evidence>
<organism evidence="3 4">
    <name type="scientific">Sulfurimonas lithotrophica</name>
    <dbReference type="NCBI Taxonomy" id="2590022"/>
    <lineage>
        <taxon>Bacteria</taxon>
        <taxon>Pseudomonadati</taxon>
        <taxon>Campylobacterota</taxon>
        <taxon>Epsilonproteobacteria</taxon>
        <taxon>Campylobacterales</taxon>
        <taxon>Sulfurimonadaceae</taxon>
        <taxon>Sulfurimonas</taxon>
    </lineage>
</organism>
<evidence type="ECO:0000313" key="4">
    <source>
        <dbReference type="Proteomes" id="UP000326944"/>
    </source>
</evidence>
<sequence>MDKMSIAEAAEFFGVSKEAIHNRIRRGSLVSEVEDGQKYVMVDSDSQATTKPSKKTTTNRSNNTHTDSKYYKLLEEQNSQLQNKVEKLETETRTLRDQKEQMLIEERIKIENIYKEKDEQLKNIINMISSNLMLETKPTIETAESVEAEIEAEEWISLNKFLKSRDVKKSKRKKIIKDFVKKAEKGDESILLKDKKCYIDINRFEYDL</sequence>
<accession>A0A5P8P3N4</accession>
<dbReference type="OrthoDB" id="5361563at2"/>
<reference evidence="3 4" key="1">
    <citation type="submission" date="2019-09" db="EMBL/GenBank/DDBJ databases">
        <title>Sulfurimonas gotlandica sp. nov., a chemoautotrophic and psychrotolerant epsilonproteobacterium isolated from a pelagic redoxcline, and an emended description of the genus Sulfurimonas.</title>
        <authorList>
            <person name="Wang S."/>
            <person name="Jiang L."/>
            <person name="Shao S."/>
        </authorList>
    </citation>
    <scope>NUCLEOTIDE SEQUENCE [LARGE SCALE GENOMIC DNA]</scope>
    <source>
        <strain evidence="3 4">GYSZ_1</strain>
    </source>
</reference>
<evidence type="ECO:0000256" key="2">
    <source>
        <dbReference type="SAM" id="MobiDB-lite"/>
    </source>
</evidence>
<dbReference type="AlphaFoldDB" id="A0A5P8P3N4"/>
<protein>
    <submittedName>
        <fullName evidence="3">DNA-binding protein</fullName>
    </submittedName>
</protein>
<keyword evidence="3" id="KW-0238">DNA-binding</keyword>
<evidence type="ECO:0000256" key="1">
    <source>
        <dbReference type="SAM" id="Coils"/>
    </source>
</evidence>
<dbReference type="RefSeq" id="WP_152308290.1">
    <property type="nucleotide sequence ID" value="NZ_CP043617.1"/>
</dbReference>